<organism evidence="1 2">
    <name type="scientific">Podila minutissima</name>
    <dbReference type="NCBI Taxonomy" id="64525"/>
    <lineage>
        <taxon>Eukaryota</taxon>
        <taxon>Fungi</taxon>
        <taxon>Fungi incertae sedis</taxon>
        <taxon>Mucoromycota</taxon>
        <taxon>Mortierellomycotina</taxon>
        <taxon>Mortierellomycetes</taxon>
        <taxon>Mortierellales</taxon>
        <taxon>Mortierellaceae</taxon>
        <taxon>Podila</taxon>
    </lineage>
</organism>
<dbReference type="PANTHER" id="PTHR32015:SF1">
    <property type="entry name" value="LIPASE"/>
    <property type="match status" value="1"/>
</dbReference>
<protein>
    <submittedName>
        <fullName evidence="1">Uncharacterized protein</fullName>
    </submittedName>
</protein>
<comment type="caution">
    <text evidence="1">The sequence shown here is derived from an EMBL/GenBank/DDBJ whole genome shotgun (WGS) entry which is preliminary data.</text>
</comment>
<dbReference type="EMBL" id="JAAAUY010001221">
    <property type="protein sequence ID" value="KAF9323746.1"/>
    <property type="molecule type" value="Genomic_DNA"/>
</dbReference>
<feature type="non-terminal residue" evidence="1">
    <location>
        <position position="320"/>
    </location>
</feature>
<evidence type="ECO:0000313" key="1">
    <source>
        <dbReference type="EMBL" id="KAF9323746.1"/>
    </source>
</evidence>
<dbReference type="GO" id="GO:0016042">
    <property type="term" value="P:lipid catabolic process"/>
    <property type="evidence" value="ECO:0007669"/>
    <property type="project" value="InterPro"/>
</dbReference>
<dbReference type="PANTHER" id="PTHR32015">
    <property type="entry name" value="FASTING INDUCED LIPASE"/>
    <property type="match status" value="1"/>
</dbReference>
<sequence length="320" mass="34409">SYIRVKTLNKRPSLVCAVKASASNMRFSATLFLSAVAALMTSSSSVQAAALPAVDIQVATVPQFEKRDIAGLNNYDCKPSAAHPRPLILVHSTLLTADSWKDFVPTFQEQGWCVFALTYGTVPQIPGFGGLAPIEQSAQQLADFANNVMTRMKATQVDLVGHSQGGILGRYWIKYLGGAGKVNRMVGVSPITHGTTLSGISTIAKALQIFYPAQQLFDKIAPSFYQMVESSSFIAKLNTGGDTSPGVIHSNIATKFDEVVTPWSTAFQQGPGVTNVVLQDLCLLSLNEHLTMINSKVVLQYVLNQLDPLTAKTANCLSLL</sequence>
<dbReference type="InterPro" id="IPR002918">
    <property type="entry name" value="Lipase_EstA/Esterase_EstB"/>
</dbReference>
<gene>
    <name evidence="1" type="ORF">BG006_001197</name>
</gene>
<dbReference type="Proteomes" id="UP000696485">
    <property type="component" value="Unassembled WGS sequence"/>
</dbReference>
<keyword evidence="2" id="KW-1185">Reference proteome</keyword>
<name>A0A9P5VHE1_9FUNG</name>
<dbReference type="AlphaFoldDB" id="A0A9P5VHE1"/>
<proteinExistence type="predicted"/>
<dbReference type="Gene3D" id="3.40.50.1820">
    <property type="entry name" value="alpha/beta hydrolase"/>
    <property type="match status" value="1"/>
</dbReference>
<dbReference type="Pfam" id="PF01674">
    <property type="entry name" value="Lipase_2"/>
    <property type="match status" value="1"/>
</dbReference>
<dbReference type="InterPro" id="IPR029058">
    <property type="entry name" value="AB_hydrolase_fold"/>
</dbReference>
<dbReference type="GO" id="GO:0016298">
    <property type="term" value="F:lipase activity"/>
    <property type="evidence" value="ECO:0007669"/>
    <property type="project" value="TreeGrafter"/>
</dbReference>
<evidence type="ECO:0000313" key="2">
    <source>
        <dbReference type="Proteomes" id="UP000696485"/>
    </source>
</evidence>
<reference evidence="1" key="1">
    <citation type="journal article" date="2020" name="Fungal Divers.">
        <title>Resolving the Mortierellaceae phylogeny through synthesis of multi-gene phylogenetics and phylogenomics.</title>
        <authorList>
            <person name="Vandepol N."/>
            <person name="Liber J."/>
            <person name="Desiro A."/>
            <person name="Na H."/>
            <person name="Kennedy M."/>
            <person name="Barry K."/>
            <person name="Grigoriev I.V."/>
            <person name="Miller A.N."/>
            <person name="O'Donnell K."/>
            <person name="Stajich J.E."/>
            <person name="Bonito G."/>
        </authorList>
    </citation>
    <scope>NUCLEOTIDE SEQUENCE</scope>
    <source>
        <strain evidence="1">NVP1</strain>
    </source>
</reference>
<dbReference type="SUPFAM" id="SSF53474">
    <property type="entry name" value="alpha/beta-Hydrolases"/>
    <property type="match status" value="1"/>
</dbReference>
<accession>A0A9P5VHE1</accession>